<keyword evidence="3 5" id="KW-0238">DNA-binding</keyword>
<dbReference type="AlphaFoldDB" id="A0A2U1SPM9"/>
<dbReference type="InterPro" id="IPR010992">
    <property type="entry name" value="IHF-like_DNA-bd_dom_sf"/>
</dbReference>
<reference evidence="6 8" key="3">
    <citation type="submission" date="2019-07" db="EMBL/GenBank/DDBJ databases">
        <title>Ln-dependent methylotrophs.</title>
        <authorList>
            <person name="Tani A."/>
        </authorList>
    </citation>
    <scope>NUCLEOTIDE SEQUENCE [LARGE SCALE GENOMIC DNA]</scope>
    <source>
        <strain evidence="6 8">SM89A</strain>
    </source>
</reference>
<name>A0A2U1SPM9_METSR</name>
<dbReference type="Proteomes" id="UP000316781">
    <property type="component" value="Unassembled WGS sequence"/>
</dbReference>
<dbReference type="InterPro" id="IPR000119">
    <property type="entry name" value="Hist_DNA-bd"/>
</dbReference>
<organism evidence="5 7">
    <name type="scientific">Methylosinus sporium</name>
    <dbReference type="NCBI Taxonomy" id="428"/>
    <lineage>
        <taxon>Bacteria</taxon>
        <taxon>Pseudomonadati</taxon>
        <taxon>Pseudomonadota</taxon>
        <taxon>Alphaproteobacteria</taxon>
        <taxon>Hyphomicrobiales</taxon>
        <taxon>Methylocystaceae</taxon>
        <taxon>Methylosinus</taxon>
    </lineage>
</organism>
<evidence type="ECO:0000313" key="8">
    <source>
        <dbReference type="Proteomes" id="UP000316781"/>
    </source>
</evidence>
<dbReference type="Proteomes" id="UP000245137">
    <property type="component" value="Unassembled WGS sequence"/>
</dbReference>
<protein>
    <submittedName>
        <fullName evidence="5">HU family DNA-binding protein</fullName>
    </submittedName>
</protein>
<dbReference type="SUPFAM" id="SSF47729">
    <property type="entry name" value="IHF-like DNA-binding proteins"/>
    <property type="match status" value="1"/>
</dbReference>
<dbReference type="EMBL" id="PUIV01000019">
    <property type="protein sequence ID" value="PWB93553.1"/>
    <property type="molecule type" value="Genomic_DNA"/>
</dbReference>
<dbReference type="Pfam" id="PF00216">
    <property type="entry name" value="Bac_DNA_binding"/>
    <property type="match status" value="1"/>
</dbReference>
<evidence type="ECO:0000256" key="4">
    <source>
        <dbReference type="RuleBase" id="RU003939"/>
    </source>
</evidence>
<dbReference type="PANTHER" id="PTHR33175">
    <property type="entry name" value="DNA-BINDING PROTEIN HU"/>
    <property type="match status" value="1"/>
</dbReference>
<dbReference type="GO" id="GO:0030527">
    <property type="term" value="F:structural constituent of chromatin"/>
    <property type="evidence" value="ECO:0007669"/>
    <property type="project" value="InterPro"/>
</dbReference>
<evidence type="ECO:0000256" key="3">
    <source>
        <dbReference type="ARBA" id="ARBA00023125"/>
    </source>
</evidence>
<dbReference type="GO" id="GO:0030261">
    <property type="term" value="P:chromosome condensation"/>
    <property type="evidence" value="ECO:0007669"/>
    <property type="project" value="UniProtKB-KW"/>
</dbReference>
<dbReference type="GO" id="GO:0003677">
    <property type="term" value="F:DNA binding"/>
    <property type="evidence" value="ECO:0007669"/>
    <property type="project" value="UniProtKB-KW"/>
</dbReference>
<reference evidence="5" key="2">
    <citation type="submission" date="2018-02" db="EMBL/GenBank/DDBJ databases">
        <authorList>
            <person name="Cohen D.B."/>
            <person name="Kent A.D."/>
        </authorList>
    </citation>
    <scope>NUCLEOTIDE SEQUENCE</scope>
    <source>
        <strain evidence="5">DSM 17706</strain>
    </source>
</reference>
<keyword evidence="7" id="KW-1185">Reference proteome</keyword>
<evidence type="ECO:0000256" key="2">
    <source>
        <dbReference type="ARBA" id="ARBA00023067"/>
    </source>
</evidence>
<proteinExistence type="inferred from homology"/>
<accession>A0A2U1SPM9</accession>
<dbReference type="PANTHER" id="PTHR33175:SF3">
    <property type="entry name" value="DNA-BINDING PROTEIN HU-BETA"/>
    <property type="match status" value="1"/>
</dbReference>
<dbReference type="OrthoDB" id="9799835at2"/>
<comment type="caution">
    <text evidence="5">The sequence shown here is derived from an EMBL/GenBank/DDBJ whole genome shotgun (WGS) entry which is preliminary data.</text>
</comment>
<sequence length="94" mass="9821">MVNKLELVEHVAEATETSKAAAAAALDAVIDGITLALKKGEEVRLVGFGTFSVKKRAEGKGRNPATGEEITIPASTSARFKPGATLKAELNKTK</sequence>
<dbReference type="EMBL" id="VJMF01000073">
    <property type="protein sequence ID" value="TRL30313.1"/>
    <property type="molecule type" value="Genomic_DNA"/>
</dbReference>
<dbReference type="CDD" id="cd13831">
    <property type="entry name" value="HU"/>
    <property type="match status" value="1"/>
</dbReference>
<reference evidence="5 7" key="1">
    <citation type="journal article" date="2018" name="Appl. Microbiol. Biotechnol.">
        <title>Co-cultivation of the strictly anaerobic methanogen Methanosarcina barkeri with aerobic methanotrophs in an oxygen-limited membrane bioreactor.</title>
        <authorList>
            <person name="In 't Zandt M.H."/>
            <person name="van den Bosch T.J.M."/>
            <person name="Rijkers R."/>
            <person name="van Kessel M.A.H.J."/>
            <person name="Jetten M.S.M."/>
            <person name="Welte C.U."/>
        </authorList>
    </citation>
    <scope>NUCLEOTIDE SEQUENCE [LARGE SCALE GENOMIC DNA]</scope>
    <source>
        <strain evidence="5 7">DSM 17706</strain>
    </source>
</reference>
<comment type="similarity">
    <text evidence="1 4">Belongs to the bacterial histone-like protein family.</text>
</comment>
<keyword evidence="2" id="KW-0226">DNA condensation</keyword>
<dbReference type="SMART" id="SM00411">
    <property type="entry name" value="BHL"/>
    <property type="match status" value="1"/>
</dbReference>
<evidence type="ECO:0000313" key="6">
    <source>
        <dbReference type="EMBL" id="TRL30313.1"/>
    </source>
</evidence>
<evidence type="ECO:0000313" key="7">
    <source>
        <dbReference type="Proteomes" id="UP000245137"/>
    </source>
</evidence>
<dbReference type="Gene3D" id="4.10.520.10">
    <property type="entry name" value="IHF-like DNA-binding proteins"/>
    <property type="match status" value="1"/>
</dbReference>
<dbReference type="RefSeq" id="WP_108917602.1">
    <property type="nucleotide sequence ID" value="NZ_BGJY01000013.1"/>
</dbReference>
<dbReference type="PRINTS" id="PR01727">
    <property type="entry name" value="DNABINDINGHU"/>
</dbReference>
<gene>
    <name evidence="5" type="ORF">C5689_12495</name>
    <name evidence="6" type="ORF">FM996_17220</name>
</gene>
<evidence type="ECO:0000256" key="1">
    <source>
        <dbReference type="ARBA" id="ARBA00010529"/>
    </source>
</evidence>
<evidence type="ECO:0000313" key="5">
    <source>
        <dbReference type="EMBL" id="PWB93553.1"/>
    </source>
</evidence>